<dbReference type="InterPro" id="IPR001810">
    <property type="entry name" value="F-box_dom"/>
</dbReference>
<feature type="region of interest" description="Disordered" evidence="1">
    <location>
        <begin position="505"/>
        <end position="533"/>
    </location>
</feature>
<dbReference type="STRING" id="224129.A0A1W4XTG0"/>
<feature type="compositionally biased region" description="Polar residues" evidence="1">
    <location>
        <begin position="139"/>
        <end position="149"/>
    </location>
</feature>
<dbReference type="Proteomes" id="UP000192223">
    <property type="component" value="Unplaced"/>
</dbReference>
<feature type="region of interest" description="Disordered" evidence="1">
    <location>
        <begin position="163"/>
        <end position="182"/>
    </location>
</feature>
<evidence type="ECO:0000256" key="1">
    <source>
        <dbReference type="SAM" id="MobiDB-lite"/>
    </source>
</evidence>
<dbReference type="SUPFAM" id="SSF81383">
    <property type="entry name" value="F-box domain"/>
    <property type="match status" value="1"/>
</dbReference>
<feature type="domain" description="F-box" evidence="2">
    <location>
        <begin position="242"/>
        <end position="289"/>
    </location>
</feature>
<dbReference type="PROSITE" id="PS50181">
    <property type="entry name" value="FBOX"/>
    <property type="match status" value="1"/>
</dbReference>
<name>A0A1W4XTG0_AGRPL</name>
<dbReference type="CDD" id="cd22086">
    <property type="entry name" value="F-box_EMI"/>
    <property type="match status" value="1"/>
</dbReference>
<feature type="compositionally biased region" description="Basic residues" evidence="1">
    <location>
        <begin position="523"/>
        <end position="533"/>
    </location>
</feature>
<organism evidence="3 4">
    <name type="scientific">Agrilus planipennis</name>
    <name type="common">Emerald ash borer</name>
    <name type="synonym">Agrilus marcopoli</name>
    <dbReference type="NCBI Taxonomy" id="224129"/>
    <lineage>
        <taxon>Eukaryota</taxon>
        <taxon>Metazoa</taxon>
        <taxon>Ecdysozoa</taxon>
        <taxon>Arthropoda</taxon>
        <taxon>Hexapoda</taxon>
        <taxon>Insecta</taxon>
        <taxon>Pterygota</taxon>
        <taxon>Neoptera</taxon>
        <taxon>Endopterygota</taxon>
        <taxon>Coleoptera</taxon>
        <taxon>Polyphaga</taxon>
        <taxon>Elateriformia</taxon>
        <taxon>Buprestoidea</taxon>
        <taxon>Buprestidae</taxon>
        <taxon>Agrilinae</taxon>
        <taxon>Agrilus</taxon>
    </lineage>
</organism>
<accession>A0A1W4XTG0</accession>
<dbReference type="AlphaFoldDB" id="A0A1W4XTG0"/>
<gene>
    <name evidence="4" type="primary">LOC108744467</name>
</gene>
<dbReference type="OrthoDB" id="9984940at2759"/>
<dbReference type="Pfam" id="PF00646">
    <property type="entry name" value="F-box"/>
    <property type="match status" value="1"/>
</dbReference>
<dbReference type="RefSeq" id="XP_018335758.1">
    <property type="nucleotide sequence ID" value="XM_018480256.2"/>
</dbReference>
<dbReference type="GeneID" id="108744467"/>
<evidence type="ECO:0000313" key="4">
    <source>
        <dbReference type="RefSeq" id="XP_018335758.1"/>
    </source>
</evidence>
<feature type="region of interest" description="Disordered" evidence="1">
    <location>
        <begin position="127"/>
        <end position="152"/>
    </location>
</feature>
<dbReference type="KEGG" id="apln:108744467"/>
<evidence type="ECO:0000259" key="2">
    <source>
        <dbReference type="PROSITE" id="PS50181"/>
    </source>
</evidence>
<proteinExistence type="predicted"/>
<sequence length="533" mass="60504">MENTPLQDTPEVSDYLTGTFGSSSGYESHSYNSSSYVETPTTSLNVSRKRKFHQSFIKERKLKVQQDAISVSPLDFENHSTSLYFLSSTLNESITNKLEKCTINFTPNFYTERSPVECYPTNKCSKRQKIDEEEEYQPKSRSAPSTPTKQICEHPSPIFKSKSEHLENSCTPTKHTITRPLGSPESNKILYSNIPEKAFPKPKTPQKLVESLKKLNSPAKKRLFDDCHRKPFKKIDRDPISVFRLKNSCPRILALIFEFLSEVDLYHVSMVSKTWKSALVSDERAFTRYVRYIEDHKSNKENILKKLPNFYTALSPPCSPERENFQKCTKLVSTLKSSQSLLKCPRCFHLAVVEKNIGQCQNVLCQYIWCRNCSSFSATGPEDFYDKCQKSELVLEAPAVRQRLLDISNATATTNVNTDTMPSFFMDSSPGPLHLNTSKYDSSGYMSENDLGSPAVRRNTSTALTGKDKSNILKDCNRNSSSSLRRSRRSSLLSVVESNTPKIVETVEPSSPPKVKNVACSRQSKKNLKRLKF</sequence>
<keyword evidence="3" id="KW-1185">Reference proteome</keyword>
<dbReference type="InterPro" id="IPR036047">
    <property type="entry name" value="F-box-like_dom_sf"/>
</dbReference>
<dbReference type="InParanoid" id="A0A1W4XTG0"/>
<protein>
    <submittedName>
        <fullName evidence="4">Uncharacterized protein LOC108744467</fullName>
    </submittedName>
</protein>
<evidence type="ECO:0000313" key="3">
    <source>
        <dbReference type="Proteomes" id="UP000192223"/>
    </source>
</evidence>
<reference evidence="4" key="1">
    <citation type="submission" date="2025-08" db="UniProtKB">
        <authorList>
            <consortium name="RefSeq"/>
        </authorList>
    </citation>
    <scope>IDENTIFICATION</scope>
    <source>
        <tissue evidence="4">Entire body</tissue>
    </source>
</reference>